<keyword evidence="2" id="KW-1133">Transmembrane helix</keyword>
<evidence type="ECO:0000313" key="4">
    <source>
        <dbReference type="EMBL" id="KKR71062.1"/>
    </source>
</evidence>
<name>A0A0G0W748_9BACT</name>
<gene>
    <name evidence="4" type="ORF">UU12_C0009G0006</name>
</gene>
<feature type="region of interest" description="Disordered" evidence="1">
    <location>
        <begin position="71"/>
        <end position="107"/>
    </location>
</feature>
<feature type="compositionally biased region" description="Low complexity" evidence="1">
    <location>
        <begin position="94"/>
        <end position="105"/>
    </location>
</feature>
<feature type="compositionally biased region" description="Polar residues" evidence="1">
    <location>
        <begin position="77"/>
        <end position="93"/>
    </location>
</feature>
<accession>A0A0G0W748</accession>
<dbReference type="Proteomes" id="UP000034562">
    <property type="component" value="Unassembled WGS sequence"/>
</dbReference>
<evidence type="ECO:0000259" key="3">
    <source>
        <dbReference type="Pfam" id="PF13399"/>
    </source>
</evidence>
<comment type="caution">
    <text evidence="4">The sequence shown here is derived from an EMBL/GenBank/DDBJ whole genome shotgun (WGS) entry which is preliminary data.</text>
</comment>
<organism evidence="4 5">
    <name type="scientific">Candidatus Woesebacteria bacterium GW2011_GWA2_40_7b</name>
    <dbReference type="NCBI Taxonomy" id="1618563"/>
    <lineage>
        <taxon>Bacteria</taxon>
        <taxon>Candidatus Woeseibacteriota</taxon>
    </lineage>
</organism>
<dbReference type="EMBL" id="LBZK01000009">
    <property type="protein sequence ID" value="KKR71062.1"/>
    <property type="molecule type" value="Genomic_DNA"/>
</dbReference>
<evidence type="ECO:0000256" key="2">
    <source>
        <dbReference type="SAM" id="Phobius"/>
    </source>
</evidence>
<feature type="domain" description="LytR/CpsA/Psr regulator C-terminal" evidence="3">
    <location>
        <begin position="112"/>
        <end position="175"/>
    </location>
</feature>
<proteinExistence type="predicted"/>
<dbReference type="AlphaFoldDB" id="A0A0G0W748"/>
<evidence type="ECO:0000256" key="1">
    <source>
        <dbReference type="SAM" id="MobiDB-lite"/>
    </source>
</evidence>
<protein>
    <recommendedName>
        <fullName evidence="3">LytR/CpsA/Psr regulator C-terminal domain-containing protein</fullName>
    </recommendedName>
</protein>
<dbReference type="InterPro" id="IPR027381">
    <property type="entry name" value="LytR/CpsA/Psr_C"/>
</dbReference>
<feature type="transmembrane region" description="Helical" evidence="2">
    <location>
        <begin position="47"/>
        <end position="65"/>
    </location>
</feature>
<dbReference type="Pfam" id="PF13399">
    <property type="entry name" value="LytR_C"/>
    <property type="match status" value="1"/>
</dbReference>
<reference evidence="4 5" key="1">
    <citation type="journal article" date="2015" name="Nature">
        <title>rRNA introns, odd ribosomes, and small enigmatic genomes across a large radiation of phyla.</title>
        <authorList>
            <person name="Brown C.T."/>
            <person name="Hug L.A."/>
            <person name="Thomas B.C."/>
            <person name="Sharon I."/>
            <person name="Castelle C.J."/>
            <person name="Singh A."/>
            <person name="Wilkins M.J."/>
            <person name="Williams K.H."/>
            <person name="Banfield J.F."/>
        </authorList>
    </citation>
    <scope>NUCLEOTIDE SEQUENCE [LARGE SCALE GENOMIC DNA]</scope>
</reference>
<sequence length="237" mass="24321">MEENTNVQSQESQESSEPKQQTPFGQSPGGVSFPTVGQPQNSGGPKTILIVGILILVAILGFVVFKSATGKDGASPEPTNFENQIEGSQNSGISTQTPQPTSTPKPIDKSKVSIIIQNGTGITGEAAYLQTKLKDLGYSNVKTGNASTQDVSTTAVTFSKSLSQDVVTEITQELNSIYQKVIATTATSGTTNVSIVTGLKKGATARPSATPTPKSSASPTASSSASPTPTPTATSSI</sequence>
<dbReference type="Gene3D" id="3.30.70.2390">
    <property type="match status" value="1"/>
</dbReference>
<keyword evidence="2" id="KW-0472">Membrane</keyword>
<feature type="compositionally biased region" description="Low complexity" evidence="1">
    <location>
        <begin position="204"/>
        <end position="237"/>
    </location>
</feature>
<evidence type="ECO:0000313" key="5">
    <source>
        <dbReference type="Proteomes" id="UP000034562"/>
    </source>
</evidence>
<keyword evidence="2" id="KW-0812">Transmembrane</keyword>
<feature type="region of interest" description="Disordered" evidence="1">
    <location>
        <begin position="1"/>
        <end position="40"/>
    </location>
</feature>
<dbReference type="STRING" id="1618563.UU12_C0009G0006"/>
<feature type="region of interest" description="Disordered" evidence="1">
    <location>
        <begin position="198"/>
        <end position="237"/>
    </location>
</feature>